<dbReference type="EMBL" id="CAXDID020000047">
    <property type="protein sequence ID" value="CAL6003258.1"/>
    <property type="molecule type" value="Genomic_DNA"/>
</dbReference>
<evidence type="ECO:0000313" key="2">
    <source>
        <dbReference type="Proteomes" id="UP001642409"/>
    </source>
</evidence>
<name>A0ABP1HXN7_9EUKA</name>
<reference evidence="1 2" key="1">
    <citation type="submission" date="2024-07" db="EMBL/GenBank/DDBJ databases">
        <authorList>
            <person name="Akdeniz Z."/>
        </authorList>
    </citation>
    <scope>NUCLEOTIDE SEQUENCE [LARGE SCALE GENOMIC DNA]</scope>
</reference>
<sequence>MQNFAKQALSLITSPSDHLTQYLEELFDTFNEAFITSIEPLLETNDEIDEYPTMTFAPPPPGYVGEKLKLQNRGLQNVLSIIKPEASTNNFYRSQRVMKAKYIEPVRETGQLSSIQPMYAQFTSNRRPLKNTNLNSSYIQVPQQVPEPTIDSDVDYTQQAILIQSFCRRKLAQQVVIDLYTNIAKIQQTFRVLKMRHVFNLRMRSLHSKTQLPPVHSTLYKTFKNLLKNQNDFKNFSKEFLNKNELVLPVFPLQMNKSAFFDFEKAEKELQVYLQENKGTAQQYIDQNKNNINLNINVVLITTSIGIGEIALCQNEYVQALTVITIGNQKATYYQKILNLTEKECSKLKLINVKSTNGNVFQSFEMDNNAKLQLEQNLKLNPKLQTFLLVSGSNTVSDIVYDKSLQHFCKTYKLLNLNNYKQQQNKFNAGIKQNSFVQIVPFNSFSNYIPENVTATLQLNNFIDYDFMQQAARNTFIIKQVEVVKPRSPNSQQRKIQWSGISNTKKQDASEHEISEIPVREVSGGGIYQDMTYEPLVPIKECDMHSDFRSQHILEYINKKPYEVWLFNRLAFQFEVQTVIQKQKIHTEKQKRTVTPKGIMVQEFQIPSDVSSVAPATNNQTHGFVTQKVISKIIPIRFCSTWFTLFDNVFTPLCSFEDLVEFIEDVPARCHGHITASQEDEKDMKENLVEIVNELMAQNYNGVFGVHFAISETVEPFRVTFGVTRQVLNIMASRLIREQGRQLYVQFSHSSIWKAKKELTQVIAQMCSFDSKDKDGWIVELNDSLVCMYYCGNKEIEQQKYQVKQVVKKMIAITHQNDPQCATSILNAEANDRDVETTSQIAGLFRVLE</sequence>
<protein>
    <submittedName>
        <fullName evidence="1">Uncharacterized protein</fullName>
    </submittedName>
</protein>
<keyword evidence="2" id="KW-1185">Reference proteome</keyword>
<evidence type="ECO:0000313" key="1">
    <source>
        <dbReference type="EMBL" id="CAL6003258.1"/>
    </source>
</evidence>
<gene>
    <name evidence="1" type="ORF">HINF_LOCUS18312</name>
</gene>
<proteinExistence type="predicted"/>
<comment type="caution">
    <text evidence="1">The sequence shown here is derived from an EMBL/GenBank/DDBJ whole genome shotgun (WGS) entry which is preliminary data.</text>
</comment>
<dbReference type="Proteomes" id="UP001642409">
    <property type="component" value="Unassembled WGS sequence"/>
</dbReference>
<accession>A0ABP1HXN7</accession>
<organism evidence="1 2">
    <name type="scientific">Hexamita inflata</name>
    <dbReference type="NCBI Taxonomy" id="28002"/>
    <lineage>
        <taxon>Eukaryota</taxon>
        <taxon>Metamonada</taxon>
        <taxon>Diplomonadida</taxon>
        <taxon>Hexamitidae</taxon>
        <taxon>Hexamitinae</taxon>
        <taxon>Hexamita</taxon>
    </lineage>
</organism>